<evidence type="ECO:0000313" key="2">
    <source>
        <dbReference type="EMBL" id="AWM39658.1"/>
    </source>
</evidence>
<sequence>MVTGSTRGAPVHPTAWAGIVVATVAGVLGLYGSMYAEKQLAGSPLLEARGASSGAPRPESLPARKLAEGENAVFGDSLDGALVRETQRSKVANYTLQIVAFVLPFVLGLGAALLGGSAMSAVERAGGKYAGNALAVFAMLIGGLAAVTAACMMVSLYVWPRMPSLYTT</sequence>
<reference evidence="2 3" key="1">
    <citation type="submission" date="2018-01" db="EMBL/GenBank/DDBJ databases">
        <title>G. obscuriglobus.</title>
        <authorList>
            <person name="Franke J."/>
            <person name="Blomberg W."/>
            <person name="Selmecki A."/>
        </authorList>
    </citation>
    <scope>NUCLEOTIDE SEQUENCE [LARGE SCALE GENOMIC DNA]</scope>
    <source>
        <strain evidence="2 3">DSM 5831</strain>
    </source>
</reference>
<evidence type="ECO:0000313" key="3">
    <source>
        <dbReference type="Proteomes" id="UP000245802"/>
    </source>
</evidence>
<keyword evidence="1" id="KW-1133">Transmembrane helix</keyword>
<dbReference type="EMBL" id="CP025958">
    <property type="protein sequence ID" value="AWM39658.1"/>
    <property type="molecule type" value="Genomic_DNA"/>
</dbReference>
<feature type="transmembrane region" description="Helical" evidence="1">
    <location>
        <begin position="15"/>
        <end position="36"/>
    </location>
</feature>
<feature type="transmembrane region" description="Helical" evidence="1">
    <location>
        <begin position="134"/>
        <end position="159"/>
    </location>
</feature>
<dbReference type="RefSeq" id="WP_010036374.1">
    <property type="nucleotide sequence ID" value="NZ_CP025958.1"/>
</dbReference>
<protein>
    <submittedName>
        <fullName evidence="2">Uncharacterized protein</fullName>
    </submittedName>
</protein>
<proteinExistence type="predicted"/>
<dbReference type="OrthoDB" id="9944960at2"/>
<keyword evidence="1" id="KW-0472">Membrane</keyword>
<name>A0A2Z3H1Q3_9BACT</name>
<keyword evidence="1" id="KW-0812">Transmembrane</keyword>
<dbReference type="KEGG" id="gog:C1280_23425"/>
<feature type="transmembrane region" description="Helical" evidence="1">
    <location>
        <begin position="94"/>
        <end position="114"/>
    </location>
</feature>
<accession>A0A2Z3H1Q3</accession>
<dbReference type="AlphaFoldDB" id="A0A2Z3H1Q3"/>
<keyword evidence="3" id="KW-1185">Reference proteome</keyword>
<organism evidence="2 3">
    <name type="scientific">Gemmata obscuriglobus</name>
    <dbReference type="NCBI Taxonomy" id="114"/>
    <lineage>
        <taxon>Bacteria</taxon>
        <taxon>Pseudomonadati</taxon>
        <taxon>Planctomycetota</taxon>
        <taxon>Planctomycetia</taxon>
        <taxon>Gemmatales</taxon>
        <taxon>Gemmataceae</taxon>
        <taxon>Gemmata</taxon>
    </lineage>
</organism>
<gene>
    <name evidence="2" type="ORF">C1280_23425</name>
</gene>
<evidence type="ECO:0000256" key="1">
    <source>
        <dbReference type="SAM" id="Phobius"/>
    </source>
</evidence>
<dbReference type="Proteomes" id="UP000245802">
    <property type="component" value="Chromosome"/>
</dbReference>